<dbReference type="EMBL" id="CM046111">
    <property type="protein sequence ID" value="KAI8424759.1"/>
    <property type="molecule type" value="Genomic_DNA"/>
</dbReference>
<gene>
    <name evidence="1" type="ORF">MSG28_006707</name>
</gene>
<comment type="caution">
    <text evidence="1">The sequence shown here is derived from an EMBL/GenBank/DDBJ whole genome shotgun (WGS) entry which is preliminary data.</text>
</comment>
<keyword evidence="2" id="KW-1185">Reference proteome</keyword>
<reference evidence="1 2" key="1">
    <citation type="journal article" date="2022" name="Genome Biol. Evol.">
        <title>The Spruce Budworm Genome: Reconstructing the Evolutionary History of Antifreeze Proteins.</title>
        <authorList>
            <person name="Beliveau C."/>
            <person name="Gagne P."/>
            <person name="Picq S."/>
            <person name="Vernygora O."/>
            <person name="Keeling C.I."/>
            <person name="Pinkney K."/>
            <person name="Doucet D."/>
            <person name="Wen F."/>
            <person name="Johnston J.S."/>
            <person name="Maaroufi H."/>
            <person name="Boyle B."/>
            <person name="Laroche J."/>
            <person name="Dewar K."/>
            <person name="Juretic N."/>
            <person name="Blackburn G."/>
            <person name="Nisole A."/>
            <person name="Brunet B."/>
            <person name="Brandao M."/>
            <person name="Lumley L."/>
            <person name="Duan J."/>
            <person name="Quan G."/>
            <person name="Lucarotti C.J."/>
            <person name="Roe A.D."/>
            <person name="Sperling F.A.H."/>
            <person name="Levesque R.C."/>
            <person name="Cusson M."/>
        </authorList>
    </citation>
    <scope>NUCLEOTIDE SEQUENCE [LARGE SCALE GENOMIC DNA]</scope>
    <source>
        <strain evidence="1">Glfc:IPQL:Cfum</strain>
    </source>
</reference>
<evidence type="ECO:0000313" key="1">
    <source>
        <dbReference type="EMBL" id="KAI8424759.1"/>
    </source>
</evidence>
<evidence type="ECO:0000313" key="2">
    <source>
        <dbReference type="Proteomes" id="UP001064048"/>
    </source>
</evidence>
<protein>
    <submittedName>
        <fullName evidence="1">Uncharacterized protein</fullName>
    </submittedName>
</protein>
<dbReference type="Proteomes" id="UP001064048">
    <property type="component" value="Chromosome 11"/>
</dbReference>
<accession>A0ACC0JKV9</accession>
<name>A0ACC0JKV9_CHOFU</name>
<proteinExistence type="predicted"/>
<organism evidence="1 2">
    <name type="scientific">Choristoneura fumiferana</name>
    <name type="common">Spruce budworm moth</name>
    <name type="synonym">Archips fumiferana</name>
    <dbReference type="NCBI Taxonomy" id="7141"/>
    <lineage>
        <taxon>Eukaryota</taxon>
        <taxon>Metazoa</taxon>
        <taxon>Ecdysozoa</taxon>
        <taxon>Arthropoda</taxon>
        <taxon>Hexapoda</taxon>
        <taxon>Insecta</taxon>
        <taxon>Pterygota</taxon>
        <taxon>Neoptera</taxon>
        <taxon>Endopterygota</taxon>
        <taxon>Lepidoptera</taxon>
        <taxon>Glossata</taxon>
        <taxon>Ditrysia</taxon>
        <taxon>Tortricoidea</taxon>
        <taxon>Tortricidae</taxon>
        <taxon>Tortricinae</taxon>
        <taxon>Choristoneura</taxon>
    </lineage>
</organism>
<sequence>MDNLRLPEALAAVPSKNDGGKDRASFYERRRCVKLGCAACKLLAGLRWGRSGPGFDTWPDGEAPSAGGHLFIQGANPLLNGFSGPPDVRVRVGLLLRHAQQQRAQQYLLVRAMTHLPTLGFMKITVGEERSWSDHESEDVALAGLLGGLATSRELQVAF</sequence>